<protein>
    <recommendedName>
        <fullName evidence="1">DUF6606 domain-containing protein</fullName>
    </recommendedName>
</protein>
<dbReference type="AlphaFoldDB" id="A0AAN7UZX1"/>
<name>A0AAN7UZX1_9PEZI</name>
<evidence type="ECO:0000313" key="2">
    <source>
        <dbReference type="EMBL" id="KAK5636041.1"/>
    </source>
</evidence>
<feature type="domain" description="DUF6606" evidence="1">
    <location>
        <begin position="144"/>
        <end position="188"/>
    </location>
</feature>
<evidence type="ECO:0000313" key="3">
    <source>
        <dbReference type="Proteomes" id="UP001305414"/>
    </source>
</evidence>
<keyword evidence="3" id="KW-1185">Reference proteome</keyword>
<dbReference type="Pfam" id="PF20255">
    <property type="entry name" value="DUF6606"/>
    <property type="match status" value="2"/>
</dbReference>
<organism evidence="2 3">
    <name type="scientific">Xylaria bambusicola</name>
    <dbReference type="NCBI Taxonomy" id="326684"/>
    <lineage>
        <taxon>Eukaryota</taxon>
        <taxon>Fungi</taxon>
        <taxon>Dikarya</taxon>
        <taxon>Ascomycota</taxon>
        <taxon>Pezizomycotina</taxon>
        <taxon>Sordariomycetes</taxon>
        <taxon>Xylariomycetidae</taxon>
        <taxon>Xylariales</taxon>
        <taxon>Xylariaceae</taxon>
        <taxon>Xylaria</taxon>
    </lineage>
</organism>
<sequence>MSPSKTIRADLLGQVFNHLVLPPEIPGSQDDDVDLVSQNVLSRLIQATEVAINLTPETLWQEAFRDIEDSLNICIRLNRGRLERNSLLQHFKNLIPGRMLILYLNEQNAGLLIRHDERCVPRPVVLHPDFLHPKRPLLTALTSEDEAWVIFESFEASASSSHVLAAGHAMQWDFPGRSARILLESFTD</sequence>
<proteinExistence type="predicted"/>
<accession>A0AAN7UZX1</accession>
<feature type="domain" description="DUF6606" evidence="1">
    <location>
        <begin position="15"/>
        <end position="118"/>
    </location>
</feature>
<dbReference type="EMBL" id="JAWHQM010000061">
    <property type="protein sequence ID" value="KAK5636041.1"/>
    <property type="molecule type" value="Genomic_DNA"/>
</dbReference>
<dbReference type="InterPro" id="IPR046541">
    <property type="entry name" value="DUF6606"/>
</dbReference>
<evidence type="ECO:0000259" key="1">
    <source>
        <dbReference type="Pfam" id="PF20255"/>
    </source>
</evidence>
<dbReference type="Proteomes" id="UP001305414">
    <property type="component" value="Unassembled WGS sequence"/>
</dbReference>
<comment type="caution">
    <text evidence="2">The sequence shown here is derived from an EMBL/GenBank/DDBJ whole genome shotgun (WGS) entry which is preliminary data.</text>
</comment>
<reference evidence="2 3" key="1">
    <citation type="submission" date="2023-10" db="EMBL/GenBank/DDBJ databases">
        <title>Draft genome sequence of Xylaria bambusicola isolate GMP-LS, the root and basal stem rot pathogen of sugarcane in Indonesia.</title>
        <authorList>
            <person name="Selvaraj P."/>
            <person name="Muralishankar V."/>
            <person name="Muruganantham S."/>
            <person name="Sp S."/>
            <person name="Haryani S."/>
            <person name="Lau K.J.X."/>
            <person name="Naqvi N.I."/>
        </authorList>
    </citation>
    <scope>NUCLEOTIDE SEQUENCE [LARGE SCALE GENOMIC DNA]</scope>
    <source>
        <strain evidence="2">GMP-LS</strain>
    </source>
</reference>
<gene>
    <name evidence="2" type="ORF">RRF57_011753</name>
</gene>